<organism evidence="1 2">
    <name type="scientific">Colletotrichum plurivorum</name>
    <dbReference type="NCBI Taxonomy" id="2175906"/>
    <lineage>
        <taxon>Eukaryota</taxon>
        <taxon>Fungi</taxon>
        <taxon>Dikarya</taxon>
        <taxon>Ascomycota</taxon>
        <taxon>Pezizomycotina</taxon>
        <taxon>Sordariomycetes</taxon>
        <taxon>Hypocreomycetidae</taxon>
        <taxon>Glomerellales</taxon>
        <taxon>Glomerellaceae</taxon>
        <taxon>Colletotrichum</taxon>
        <taxon>Colletotrichum orchidearum species complex</taxon>
    </lineage>
</organism>
<sequence length="227" mass="24065">MLAEGTEPIAARPFSRLRPQMAASHLLGLIALPGLIRYTDCAYWSVPPAGLRFCTGTTKVGGRPTASSTPGEHEIRSGITASTCRLQNLQLHHQQLDGCHVTHHHRSLPRSALRPTTIGRPSLNQASITVFRTGQQTQTKAKVPFGDKGPCQRWQVPDGLLMILPAVGVISDSSAHLWRAGALARGTPAPAGFGAEHTIAASVTAVIHQKCIKITGGKAVLNSDGAK</sequence>
<evidence type="ECO:0000313" key="2">
    <source>
        <dbReference type="Proteomes" id="UP000654918"/>
    </source>
</evidence>
<comment type="caution">
    <text evidence="1">The sequence shown here is derived from an EMBL/GenBank/DDBJ whole genome shotgun (WGS) entry which is preliminary data.</text>
</comment>
<protein>
    <submittedName>
        <fullName evidence="1">Uncharacterized protein</fullName>
    </submittedName>
</protein>
<name>A0A8H6NIP1_9PEZI</name>
<evidence type="ECO:0000313" key="1">
    <source>
        <dbReference type="EMBL" id="KAF6834273.1"/>
    </source>
</evidence>
<dbReference type="EMBL" id="WIGO01000050">
    <property type="protein sequence ID" value="KAF6834273.1"/>
    <property type="molecule type" value="Genomic_DNA"/>
</dbReference>
<keyword evidence="2" id="KW-1185">Reference proteome</keyword>
<reference evidence="1" key="1">
    <citation type="journal article" date="2020" name="Phytopathology">
        <title>Genome Sequence Resources of Colletotrichum truncatum, C. plurivorum, C. musicola, and C. sojae: Four Species Pathogenic to Soybean (Glycine max).</title>
        <authorList>
            <person name="Rogerio F."/>
            <person name="Boufleur T.R."/>
            <person name="Ciampi-Guillardi M."/>
            <person name="Sukno S.A."/>
            <person name="Thon M.R."/>
            <person name="Massola Junior N.S."/>
            <person name="Baroncelli R."/>
        </authorList>
    </citation>
    <scope>NUCLEOTIDE SEQUENCE</scope>
    <source>
        <strain evidence="1">LFN00145</strain>
    </source>
</reference>
<dbReference type="AlphaFoldDB" id="A0A8H6NIP1"/>
<gene>
    <name evidence="1" type="ORF">CPLU01_05084</name>
</gene>
<dbReference type="Proteomes" id="UP000654918">
    <property type="component" value="Unassembled WGS sequence"/>
</dbReference>
<proteinExistence type="predicted"/>
<accession>A0A8H6NIP1</accession>